<comment type="similarity">
    <text evidence="2 6">Belongs to the aspartate/ornithine carbamoyltransferase superfamily. OTCase family.</text>
</comment>
<comment type="subcellular location">
    <subcellularLocation>
        <location evidence="6">Cytoplasm</location>
    </subcellularLocation>
</comment>
<evidence type="ECO:0000259" key="8">
    <source>
        <dbReference type="Pfam" id="PF02729"/>
    </source>
</evidence>
<sequence>MTSTKRDFLKFTDFSYEEHQGLFRRAKVLKDARRKRRVVRTMAGRTLTMIFEKASTRTRLSFEAAMLQLGGSCIDLSASNSQMSRGEPLADTARVTGRYCDVVMMRTFADARLEEFAAHCEVPVINGLTDGGHPVQILTDLFTIEERLGSVKGKTLAFIGDTASNMGRSFTRASSLFGFQLKLASPEGYHPSADVTDTAKGFVHLVRDPKEAVKGADAVITDVWTSMGQEAESAKRLKDLGGYQVNPELMKLAAPHALFLHCLPAHREEEVTASVIDGPQSVVWDEAENRMHVQKALLEFLVLENEKRGF</sequence>
<organism evidence="9 10">
    <name type="scientific">Archangium gephyra</name>
    <dbReference type="NCBI Taxonomy" id="48"/>
    <lineage>
        <taxon>Bacteria</taxon>
        <taxon>Pseudomonadati</taxon>
        <taxon>Myxococcota</taxon>
        <taxon>Myxococcia</taxon>
        <taxon>Myxococcales</taxon>
        <taxon>Cystobacterineae</taxon>
        <taxon>Archangiaceae</taxon>
        <taxon>Archangium</taxon>
    </lineage>
</organism>
<feature type="binding site" evidence="6">
    <location>
        <position position="106"/>
    </location>
    <ligand>
        <name>carbamoyl phosphate</name>
        <dbReference type="ChEBI" id="CHEBI:58228"/>
    </ligand>
</feature>
<dbReference type="PROSITE" id="PS00097">
    <property type="entry name" value="CARBAMOYLTRANSFERASE"/>
    <property type="match status" value="1"/>
</dbReference>
<dbReference type="Pfam" id="PF00185">
    <property type="entry name" value="OTCace"/>
    <property type="match status" value="1"/>
</dbReference>
<evidence type="ECO:0000313" key="9">
    <source>
        <dbReference type="EMBL" id="PZR05132.1"/>
    </source>
</evidence>
<evidence type="ECO:0000259" key="7">
    <source>
        <dbReference type="Pfam" id="PF00185"/>
    </source>
</evidence>
<dbReference type="GO" id="GO:0004585">
    <property type="term" value="F:ornithine carbamoyltransferase activity"/>
    <property type="evidence" value="ECO:0007669"/>
    <property type="project" value="UniProtKB-UniRule"/>
</dbReference>
<dbReference type="Gene3D" id="3.40.50.1370">
    <property type="entry name" value="Aspartate/ornithine carbamoyltransferase"/>
    <property type="match status" value="2"/>
</dbReference>
<dbReference type="AlphaFoldDB" id="A0A2W5SQ87"/>
<name>A0A2W5SQ87_9BACT</name>
<dbReference type="GO" id="GO:0019240">
    <property type="term" value="P:citrulline biosynthetic process"/>
    <property type="evidence" value="ECO:0007669"/>
    <property type="project" value="TreeGrafter"/>
</dbReference>
<evidence type="ECO:0000256" key="6">
    <source>
        <dbReference type="HAMAP-Rule" id="MF_01109"/>
    </source>
</evidence>
<evidence type="ECO:0000256" key="4">
    <source>
        <dbReference type="ARBA" id="ARBA00022679"/>
    </source>
</evidence>
<feature type="binding site" evidence="6">
    <location>
        <begin position="55"/>
        <end position="58"/>
    </location>
    <ligand>
        <name>carbamoyl phosphate</name>
        <dbReference type="ChEBI" id="CHEBI:58228"/>
    </ligand>
</feature>
<dbReference type="Proteomes" id="UP000249061">
    <property type="component" value="Unassembled WGS sequence"/>
</dbReference>
<evidence type="ECO:0000256" key="1">
    <source>
        <dbReference type="ARBA" id="ARBA00004975"/>
    </source>
</evidence>
<dbReference type="PRINTS" id="PR00102">
    <property type="entry name" value="OTCASE"/>
</dbReference>
<gene>
    <name evidence="9" type="primary">argF</name>
    <name evidence="9" type="ORF">DI536_32920</name>
</gene>
<evidence type="ECO:0000256" key="2">
    <source>
        <dbReference type="ARBA" id="ARBA00007805"/>
    </source>
</evidence>
<protein>
    <recommendedName>
        <fullName evidence="3 6">Ornithine carbamoyltransferase</fullName>
        <shortName evidence="6">OTCase</shortName>
        <ecNumber evidence="3 6">2.1.3.3</ecNumber>
    </recommendedName>
</protein>
<feature type="binding site" evidence="6">
    <location>
        <begin position="226"/>
        <end position="227"/>
    </location>
    <ligand>
        <name>L-ornithine</name>
        <dbReference type="ChEBI" id="CHEBI:46911"/>
    </ligand>
</feature>
<dbReference type="GO" id="GO:0016597">
    <property type="term" value="F:amino acid binding"/>
    <property type="evidence" value="ECO:0007669"/>
    <property type="project" value="InterPro"/>
</dbReference>
<feature type="binding site" evidence="6">
    <location>
        <position position="165"/>
    </location>
    <ligand>
        <name>L-ornithine</name>
        <dbReference type="ChEBI" id="CHEBI:46911"/>
    </ligand>
</feature>
<dbReference type="EC" id="2.1.3.3" evidence="3 6"/>
<evidence type="ECO:0000256" key="3">
    <source>
        <dbReference type="ARBA" id="ARBA00013007"/>
    </source>
</evidence>
<dbReference type="EMBL" id="QFQP01000048">
    <property type="protein sequence ID" value="PZR05132.1"/>
    <property type="molecule type" value="Genomic_DNA"/>
</dbReference>
<comment type="caution">
    <text evidence="9">The sequence shown here is derived from an EMBL/GenBank/DDBJ whole genome shotgun (WGS) entry which is preliminary data.</text>
</comment>
<dbReference type="SUPFAM" id="SSF53671">
    <property type="entry name" value="Aspartate/ornithine carbamoyltransferase"/>
    <property type="match status" value="1"/>
</dbReference>
<evidence type="ECO:0000313" key="10">
    <source>
        <dbReference type="Proteomes" id="UP000249061"/>
    </source>
</evidence>
<keyword evidence="4 6" id="KW-0808">Transferase</keyword>
<dbReference type="NCBIfam" id="TIGR00658">
    <property type="entry name" value="orni_carb_tr"/>
    <property type="match status" value="1"/>
</dbReference>
<dbReference type="GO" id="GO:0005737">
    <property type="term" value="C:cytoplasm"/>
    <property type="evidence" value="ECO:0007669"/>
    <property type="project" value="UniProtKB-SubCell"/>
</dbReference>
<feature type="binding site" evidence="6">
    <location>
        <position position="290"/>
    </location>
    <ligand>
        <name>carbamoyl phosphate</name>
        <dbReference type="ChEBI" id="CHEBI:58228"/>
    </ligand>
</feature>
<accession>A0A2W5SQ87</accession>
<dbReference type="InterPro" id="IPR006130">
    <property type="entry name" value="Asp/Orn_carbamoylTrfase"/>
</dbReference>
<dbReference type="FunFam" id="3.40.50.1370:FF:000008">
    <property type="entry name" value="Ornithine carbamoyltransferase"/>
    <property type="match status" value="1"/>
</dbReference>
<feature type="binding site" evidence="6">
    <location>
        <begin position="262"/>
        <end position="263"/>
    </location>
    <ligand>
        <name>carbamoyl phosphate</name>
        <dbReference type="ChEBI" id="CHEBI:58228"/>
    </ligand>
</feature>
<feature type="domain" description="Aspartate/ornithine carbamoyltransferase Asp/Orn-binding" evidence="7">
    <location>
        <begin position="152"/>
        <end position="300"/>
    </location>
</feature>
<dbReference type="PRINTS" id="PR00100">
    <property type="entry name" value="AOTCASE"/>
</dbReference>
<dbReference type="InterPro" id="IPR036901">
    <property type="entry name" value="Asp/Orn_carbamoylTrfase_sf"/>
</dbReference>
<dbReference type="InterPro" id="IPR006131">
    <property type="entry name" value="Asp_carbamoyltransf_Asp/Orn-bd"/>
</dbReference>
<feature type="domain" description="Aspartate/ornithine carbamoyltransferase carbamoyl-P binding" evidence="8">
    <location>
        <begin position="6"/>
        <end position="146"/>
    </location>
</feature>
<evidence type="ECO:0000256" key="5">
    <source>
        <dbReference type="ARBA" id="ARBA00048772"/>
    </source>
</evidence>
<feature type="binding site" evidence="6">
    <location>
        <position position="82"/>
    </location>
    <ligand>
        <name>carbamoyl phosphate</name>
        <dbReference type="ChEBI" id="CHEBI:58228"/>
    </ligand>
</feature>
<feature type="binding site" evidence="6">
    <location>
        <position position="222"/>
    </location>
    <ligand>
        <name>L-ornithine</name>
        <dbReference type="ChEBI" id="CHEBI:46911"/>
    </ligand>
</feature>
<dbReference type="GO" id="GO:0042450">
    <property type="term" value="P:L-arginine biosynthetic process via ornithine"/>
    <property type="evidence" value="ECO:0007669"/>
    <property type="project" value="UniProtKB-UniRule"/>
</dbReference>
<feature type="binding site" evidence="6">
    <location>
        <begin position="133"/>
        <end position="136"/>
    </location>
    <ligand>
        <name>carbamoyl phosphate</name>
        <dbReference type="ChEBI" id="CHEBI:58228"/>
    </ligand>
</feature>
<dbReference type="InterPro" id="IPR006132">
    <property type="entry name" value="Asp/Orn_carbamoyltranf_P-bd"/>
</dbReference>
<dbReference type="InterPro" id="IPR024904">
    <property type="entry name" value="OTCase_ArgI"/>
</dbReference>
<comment type="pathway">
    <text evidence="1">Amino-acid biosynthesis; L-arginine biosynthesis; L-arginine from L-ornithine and carbamoyl phosphate: step 1/3.</text>
</comment>
<dbReference type="HAMAP" id="MF_01109">
    <property type="entry name" value="OTCase"/>
    <property type="match status" value="1"/>
</dbReference>
<dbReference type="InterPro" id="IPR002292">
    <property type="entry name" value="Orn/put_carbamltrans"/>
</dbReference>
<dbReference type="NCBIfam" id="NF001986">
    <property type="entry name" value="PRK00779.1"/>
    <property type="match status" value="1"/>
</dbReference>
<dbReference type="Pfam" id="PF02729">
    <property type="entry name" value="OTCace_N"/>
    <property type="match status" value="1"/>
</dbReference>
<keyword evidence="6" id="KW-0963">Cytoplasm</keyword>
<comment type="catalytic activity">
    <reaction evidence="5 6">
        <text>carbamoyl phosphate + L-ornithine = L-citrulline + phosphate + H(+)</text>
        <dbReference type="Rhea" id="RHEA:19513"/>
        <dbReference type="ChEBI" id="CHEBI:15378"/>
        <dbReference type="ChEBI" id="CHEBI:43474"/>
        <dbReference type="ChEBI" id="CHEBI:46911"/>
        <dbReference type="ChEBI" id="CHEBI:57743"/>
        <dbReference type="ChEBI" id="CHEBI:58228"/>
        <dbReference type="EC" id="2.1.3.3"/>
    </reaction>
</comment>
<proteinExistence type="inferred from homology"/>
<dbReference type="PANTHER" id="PTHR45753">
    <property type="entry name" value="ORNITHINE CARBAMOYLTRANSFERASE, MITOCHONDRIAL"/>
    <property type="match status" value="1"/>
</dbReference>
<reference evidence="9 10" key="1">
    <citation type="submission" date="2017-08" db="EMBL/GenBank/DDBJ databases">
        <title>Infants hospitalized years apart are colonized by the same room-sourced microbial strains.</title>
        <authorList>
            <person name="Brooks B."/>
            <person name="Olm M.R."/>
            <person name="Firek B.A."/>
            <person name="Baker R."/>
            <person name="Thomas B.C."/>
            <person name="Morowitz M.J."/>
            <person name="Banfield J.F."/>
        </authorList>
    </citation>
    <scope>NUCLEOTIDE SEQUENCE [LARGE SCALE GENOMIC DNA]</scope>
    <source>
        <strain evidence="9">S2_003_000_R2_14</strain>
    </source>
</reference>
<dbReference type="PANTHER" id="PTHR45753:SF3">
    <property type="entry name" value="ORNITHINE TRANSCARBAMYLASE, MITOCHONDRIAL"/>
    <property type="match status" value="1"/>
</dbReference>